<gene>
    <name evidence="2" type="ORF">DOTSEDRAFT_74217</name>
</gene>
<dbReference type="Proteomes" id="UP000016933">
    <property type="component" value="Unassembled WGS sequence"/>
</dbReference>
<reference evidence="3" key="1">
    <citation type="journal article" date="2012" name="PLoS Genet.">
        <title>The genomes of the fungal plant pathogens Cladosporium fulvum and Dothistroma septosporum reveal adaptation to different hosts and lifestyles but also signatures of common ancestry.</title>
        <authorList>
            <person name="de Wit P.J.G.M."/>
            <person name="van der Burgt A."/>
            <person name="Oekmen B."/>
            <person name="Stergiopoulos I."/>
            <person name="Abd-Elsalam K.A."/>
            <person name="Aerts A.L."/>
            <person name="Bahkali A.H."/>
            <person name="Beenen H.G."/>
            <person name="Chettri P."/>
            <person name="Cox M.P."/>
            <person name="Datema E."/>
            <person name="de Vries R.P."/>
            <person name="Dhillon B."/>
            <person name="Ganley A.R."/>
            <person name="Griffiths S.A."/>
            <person name="Guo Y."/>
            <person name="Hamelin R.C."/>
            <person name="Henrissat B."/>
            <person name="Kabir M.S."/>
            <person name="Jashni M.K."/>
            <person name="Kema G."/>
            <person name="Klaubauf S."/>
            <person name="Lapidus A."/>
            <person name="Levasseur A."/>
            <person name="Lindquist E."/>
            <person name="Mehrabi R."/>
            <person name="Ohm R.A."/>
            <person name="Owen T.J."/>
            <person name="Salamov A."/>
            <person name="Schwelm A."/>
            <person name="Schijlen E."/>
            <person name="Sun H."/>
            <person name="van den Burg H.A."/>
            <person name="van Ham R.C.H.J."/>
            <person name="Zhang S."/>
            <person name="Goodwin S.B."/>
            <person name="Grigoriev I.V."/>
            <person name="Collemare J."/>
            <person name="Bradshaw R.E."/>
        </authorList>
    </citation>
    <scope>NUCLEOTIDE SEQUENCE [LARGE SCALE GENOMIC DNA]</scope>
    <source>
        <strain evidence="3">NZE10 / CBS 128990</strain>
    </source>
</reference>
<dbReference type="HOGENOM" id="CLU_010101_0_0_1"/>
<dbReference type="AlphaFoldDB" id="N1PGB6"/>
<feature type="compositionally biased region" description="Polar residues" evidence="1">
    <location>
        <begin position="771"/>
        <end position="781"/>
    </location>
</feature>
<reference evidence="2 3" key="2">
    <citation type="journal article" date="2012" name="PLoS Pathog.">
        <title>Diverse lifestyles and strategies of plant pathogenesis encoded in the genomes of eighteen Dothideomycetes fungi.</title>
        <authorList>
            <person name="Ohm R.A."/>
            <person name="Feau N."/>
            <person name="Henrissat B."/>
            <person name="Schoch C.L."/>
            <person name="Horwitz B.A."/>
            <person name="Barry K.W."/>
            <person name="Condon B.J."/>
            <person name="Copeland A.C."/>
            <person name="Dhillon B."/>
            <person name="Glaser F."/>
            <person name="Hesse C.N."/>
            <person name="Kosti I."/>
            <person name="LaButti K."/>
            <person name="Lindquist E.A."/>
            <person name="Lucas S."/>
            <person name="Salamov A.A."/>
            <person name="Bradshaw R.E."/>
            <person name="Ciuffetti L."/>
            <person name="Hamelin R.C."/>
            <person name="Kema G.H.J."/>
            <person name="Lawrence C."/>
            <person name="Scott J.A."/>
            <person name="Spatafora J.W."/>
            <person name="Turgeon B.G."/>
            <person name="de Wit P.J.G.M."/>
            <person name="Zhong S."/>
            <person name="Goodwin S.B."/>
            <person name="Grigoriev I.V."/>
        </authorList>
    </citation>
    <scope>NUCLEOTIDE SEQUENCE [LARGE SCALE GENOMIC DNA]</scope>
    <source>
        <strain evidence="3">NZE10 / CBS 128990</strain>
    </source>
</reference>
<accession>N1PGB6</accession>
<feature type="compositionally biased region" description="Polar residues" evidence="1">
    <location>
        <begin position="905"/>
        <end position="916"/>
    </location>
</feature>
<feature type="compositionally biased region" description="Basic and acidic residues" evidence="1">
    <location>
        <begin position="853"/>
        <end position="863"/>
    </location>
</feature>
<feature type="compositionally biased region" description="Basic and acidic residues" evidence="1">
    <location>
        <begin position="21"/>
        <end position="33"/>
    </location>
</feature>
<feature type="compositionally biased region" description="Basic and acidic residues" evidence="1">
    <location>
        <begin position="90"/>
        <end position="99"/>
    </location>
</feature>
<proteinExistence type="predicted"/>
<dbReference type="EMBL" id="KB446543">
    <property type="protein sequence ID" value="EME40590.1"/>
    <property type="molecule type" value="Genomic_DNA"/>
</dbReference>
<feature type="compositionally biased region" description="Basic and acidic residues" evidence="1">
    <location>
        <begin position="195"/>
        <end position="206"/>
    </location>
</feature>
<feature type="compositionally biased region" description="Acidic residues" evidence="1">
    <location>
        <begin position="821"/>
        <end position="830"/>
    </location>
</feature>
<feature type="compositionally biased region" description="Basic and acidic residues" evidence="1">
    <location>
        <begin position="342"/>
        <end position="408"/>
    </location>
</feature>
<feature type="compositionally biased region" description="Low complexity" evidence="1">
    <location>
        <begin position="705"/>
        <end position="715"/>
    </location>
</feature>
<feature type="compositionally biased region" description="Basic and acidic residues" evidence="1">
    <location>
        <begin position="922"/>
        <end position="933"/>
    </location>
</feature>
<protein>
    <submittedName>
        <fullName evidence="2">Uncharacterized protein</fullName>
    </submittedName>
</protein>
<feature type="compositionally biased region" description="Basic and acidic residues" evidence="1">
    <location>
        <begin position="725"/>
        <end position="734"/>
    </location>
</feature>
<dbReference type="OMA" id="RRADRYM"/>
<name>N1PGB6_DOTSN</name>
<feature type="compositionally biased region" description="Low complexity" evidence="1">
    <location>
        <begin position="34"/>
        <end position="49"/>
    </location>
</feature>
<dbReference type="OrthoDB" id="4152802at2759"/>
<feature type="compositionally biased region" description="Basic and acidic residues" evidence="1">
    <location>
        <begin position="794"/>
        <end position="803"/>
    </location>
</feature>
<feature type="compositionally biased region" description="Polar residues" evidence="1">
    <location>
        <begin position="147"/>
        <end position="160"/>
    </location>
</feature>
<feature type="compositionally biased region" description="Low complexity" evidence="1">
    <location>
        <begin position="574"/>
        <end position="587"/>
    </location>
</feature>
<feature type="compositionally biased region" description="Basic residues" evidence="1">
    <location>
        <begin position="1"/>
        <end position="12"/>
    </location>
</feature>
<feature type="compositionally biased region" description="Polar residues" evidence="1">
    <location>
        <begin position="168"/>
        <end position="178"/>
    </location>
</feature>
<feature type="region of interest" description="Disordered" evidence="1">
    <location>
        <begin position="539"/>
        <end position="948"/>
    </location>
</feature>
<dbReference type="STRING" id="675120.N1PGB6"/>
<feature type="compositionally biased region" description="Polar residues" evidence="1">
    <location>
        <begin position="71"/>
        <end position="84"/>
    </location>
</feature>
<feature type="compositionally biased region" description="Basic and acidic residues" evidence="1">
    <location>
        <begin position="300"/>
        <end position="325"/>
    </location>
</feature>
<feature type="region of interest" description="Disordered" evidence="1">
    <location>
        <begin position="277"/>
        <end position="512"/>
    </location>
</feature>
<sequence length="948" mass="104026">MPIWPFRRRRRGTQGNNNDTDPVRTELLSEKARSAPSTQPPATASAQPPVAHSPPIPSSSLPRHSERKRPASQQDLATPEQPLQPTKRRPLVDSIDKENLPPASHGYYHSREDITALPTQYKLEQSPHLRPVDLDRPPIPYNFRPRSMSQTVTSQRQDGTTKPARPRTLQSKRSTTDYGSPARIVSRTSSKISRRRDDQLREEEIRAMSAPMPVSKRRGDDPLRRDSKKIRGSGGRESQVTLPPEGSVHSAMSGVVEQRGWEIGGFAVFNPRPAVRLSGTPQYVPNSMPNSASGYLYRIDSQRKEKDKGKQKEPDKERTFASRDRDRKRRTVGNEADDLDASDIRLIMERDAKRKEQRQKERQEKLERKLRSRDGRNRGDSDARTARRQAAEEGRRTQEGRSRVENEIQAHGPRAPPTAVHPALRNMAAGEQPDPTPVGLGIAEQPPPAATMESELQQQPPLPTTKDRGIDTPGTYRDYRPAGGVPQNPFSDEAQAATPPFSTPMSEVPPAVAGASIPTASVEDHIAGEQADEQPILGTAQAIRMSQANTPPLSPVYGVRGSGSASQLADAIRQQSASALSTSVQSSELPEPPPINIERRSSEPPTDGAKRPGWGSIFKRGTFSRRNRPEALVPVETGFKNTSRESMRNQPIPAHLVDPDARRPSTLRSASGTPVRTQSRFREDLPDTPMSPPDSRTQSPDVPTAAGAMAAARQAGKSPQPVDIPGRERADRNDTPLSQTMRGHVAMSGSLASIGSEGSWLASGSLKRRSNQSMLSRNLSQRRAEFSASYEELGGDKDAEYLSRNRASHKLSSPALMGASPDEESEDDAPPEISGEPLAVHGSVRRKPTLVQRDPRLKSREGLVTEFASAEQVESPAESPDVTPDEDEFEPDSPGPKMERARSVNVGSRHSRQFSAGSAKLLDVRRTSMDLMRKTPTPEPGATSPICQ</sequence>
<feature type="compositionally biased region" description="Polar residues" evidence="1">
    <location>
        <begin position="279"/>
        <end position="293"/>
    </location>
</feature>
<dbReference type="eggNOG" id="ENOG502S7JR">
    <property type="taxonomic scope" value="Eukaryota"/>
</dbReference>
<feature type="region of interest" description="Disordered" evidence="1">
    <location>
        <begin position="1"/>
        <end position="250"/>
    </location>
</feature>
<evidence type="ECO:0000313" key="2">
    <source>
        <dbReference type="EMBL" id="EME40590.1"/>
    </source>
</evidence>
<evidence type="ECO:0000256" key="1">
    <source>
        <dbReference type="SAM" id="MobiDB-lite"/>
    </source>
</evidence>
<keyword evidence="3" id="KW-1185">Reference proteome</keyword>
<feature type="compositionally biased region" description="Basic and acidic residues" evidence="1">
    <location>
        <begin position="125"/>
        <end position="136"/>
    </location>
</feature>
<organism evidence="2 3">
    <name type="scientific">Dothistroma septosporum (strain NZE10 / CBS 128990)</name>
    <name type="common">Red band needle blight fungus</name>
    <name type="synonym">Mycosphaerella pini</name>
    <dbReference type="NCBI Taxonomy" id="675120"/>
    <lineage>
        <taxon>Eukaryota</taxon>
        <taxon>Fungi</taxon>
        <taxon>Dikarya</taxon>
        <taxon>Ascomycota</taxon>
        <taxon>Pezizomycotina</taxon>
        <taxon>Dothideomycetes</taxon>
        <taxon>Dothideomycetidae</taxon>
        <taxon>Mycosphaerellales</taxon>
        <taxon>Mycosphaerellaceae</taxon>
        <taxon>Dothistroma</taxon>
    </lineage>
</organism>
<evidence type="ECO:0000313" key="3">
    <source>
        <dbReference type="Proteomes" id="UP000016933"/>
    </source>
</evidence>
<feature type="compositionally biased region" description="Polar residues" evidence="1">
    <location>
        <begin position="666"/>
        <end position="678"/>
    </location>
</feature>